<dbReference type="AlphaFoldDB" id="A0A1A7C281"/>
<name>A0A1A7C281_9BURK</name>
<dbReference type="SUPFAM" id="SSF48264">
    <property type="entry name" value="Cytochrome P450"/>
    <property type="match status" value="1"/>
</dbReference>
<dbReference type="STRING" id="1747903.ASR47_1008185"/>
<reference evidence="2 3" key="1">
    <citation type="submission" date="2016-04" db="EMBL/GenBank/DDBJ databases">
        <title>Draft genome sequence of Janthinobacterium psychrotolerans sp. nov., isolated from freshwater sediments in Denmark.</title>
        <authorList>
            <person name="Gong X."/>
            <person name="Skrivergaard S."/>
            <person name="Korsgaard B.S."/>
            <person name="Schreiber L."/>
            <person name="Marshall I.P."/>
            <person name="Finster K."/>
            <person name="Schramm A."/>
        </authorList>
    </citation>
    <scope>NUCLEOTIDE SEQUENCE [LARGE SCALE GENOMIC DNA]</scope>
    <source>
        <strain evidence="2 3">S3-2</strain>
    </source>
</reference>
<keyword evidence="3" id="KW-1185">Reference proteome</keyword>
<dbReference type="Proteomes" id="UP000092713">
    <property type="component" value="Unassembled WGS sequence"/>
</dbReference>
<dbReference type="OrthoDB" id="4168525at2"/>
<dbReference type="InterPro" id="IPR036396">
    <property type="entry name" value="Cyt_P450_sf"/>
</dbReference>
<dbReference type="PANTHER" id="PTHR46696:SF1">
    <property type="entry name" value="CYTOCHROME P450 YJIB-RELATED"/>
    <property type="match status" value="1"/>
</dbReference>
<dbReference type="PANTHER" id="PTHR46696">
    <property type="entry name" value="P450, PUTATIVE (EUROFUNG)-RELATED"/>
    <property type="match status" value="1"/>
</dbReference>
<dbReference type="RefSeq" id="WP_065308339.1">
    <property type="nucleotide sequence ID" value="NZ_LOCQ01000055.1"/>
</dbReference>
<dbReference type="PATRIC" id="fig|1747903.4.peg.2693"/>
<organism evidence="2 3">
    <name type="scientific">Janthinobacterium psychrotolerans</name>
    <dbReference type="NCBI Taxonomy" id="1747903"/>
    <lineage>
        <taxon>Bacteria</taxon>
        <taxon>Pseudomonadati</taxon>
        <taxon>Pseudomonadota</taxon>
        <taxon>Betaproteobacteria</taxon>
        <taxon>Burkholderiales</taxon>
        <taxon>Oxalobacteraceae</taxon>
        <taxon>Janthinobacterium</taxon>
    </lineage>
</organism>
<evidence type="ECO:0000313" key="2">
    <source>
        <dbReference type="EMBL" id="OBV39124.1"/>
    </source>
</evidence>
<proteinExistence type="inferred from homology"/>
<sequence>MFPHDPDHLLAAVTHAAPFDYYRRQADGPPLRFDAALDCWLATGAGVAAVLEHVDLRVRPAGQPVPAHLIGTACGALFAELARMNDGARHAAAKRKLMKQLAGVDLAGLHADTARLARDHLPGSAQQLNALIFDVPLLAVAQLLGFAPADGPRIAQWTQDVVAALPVTAERASVARAELAASALQAAFSGLRPDADASQTANLIGLLIQTCEATAALLGNSVLALRTCQGPTLAIHNTRRFAACDVQIDKVTIRQGQMVLVLLAGAGLAYGHGVHRCPGQAVAQTIVAAILPAWSEALRSLGLDWHYRPSPNARIPVFTTAGIA</sequence>
<comment type="caution">
    <text evidence="2">The sequence shown here is derived from an EMBL/GenBank/DDBJ whole genome shotgun (WGS) entry which is preliminary data.</text>
</comment>
<evidence type="ECO:0000313" key="3">
    <source>
        <dbReference type="Proteomes" id="UP000092713"/>
    </source>
</evidence>
<dbReference type="CDD" id="cd11036">
    <property type="entry name" value="AknT-like"/>
    <property type="match status" value="1"/>
</dbReference>
<evidence type="ECO:0000256" key="1">
    <source>
        <dbReference type="ARBA" id="ARBA00010617"/>
    </source>
</evidence>
<dbReference type="EMBL" id="LOCQ01000055">
    <property type="protein sequence ID" value="OBV39124.1"/>
    <property type="molecule type" value="Genomic_DNA"/>
</dbReference>
<accession>A0A1A7C281</accession>
<protein>
    <submittedName>
        <fullName evidence="2">Cytochrome P450</fullName>
    </submittedName>
</protein>
<gene>
    <name evidence="2" type="ORF">ASR47_1008185</name>
</gene>
<dbReference type="Gene3D" id="1.10.630.10">
    <property type="entry name" value="Cytochrome P450"/>
    <property type="match status" value="2"/>
</dbReference>
<dbReference type="GO" id="GO:0004497">
    <property type="term" value="F:monooxygenase activity"/>
    <property type="evidence" value="ECO:0007669"/>
    <property type="project" value="InterPro"/>
</dbReference>
<dbReference type="GO" id="GO:0016705">
    <property type="term" value="F:oxidoreductase activity, acting on paired donors, with incorporation or reduction of molecular oxygen"/>
    <property type="evidence" value="ECO:0007669"/>
    <property type="project" value="InterPro"/>
</dbReference>
<comment type="similarity">
    <text evidence="1">Belongs to the cytochrome P450 family.</text>
</comment>
<dbReference type="GO" id="GO:0020037">
    <property type="term" value="F:heme binding"/>
    <property type="evidence" value="ECO:0007669"/>
    <property type="project" value="InterPro"/>
</dbReference>
<dbReference type="GO" id="GO:0005506">
    <property type="term" value="F:iron ion binding"/>
    <property type="evidence" value="ECO:0007669"/>
    <property type="project" value="InterPro"/>
</dbReference>